<keyword evidence="3" id="KW-1185">Reference proteome</keyword>
<dbReference type="RefSeq" id="WP_183614395.1">
    <property type="nucleotide sequence ID" value="NZ_JACICY010000008.1"/>
</dbReference>
<proteinExistence type="predicted"/>
<dbReference type="InterPro" id="IPR005133">
    <property type="entry name" value="PhaG_MnhG_YufB"/>
</dbReference>
<dbReference type="PANTHER" id="PTHR34703:SF1">
    <property type="entry name" value="ANTIPORTER SUBUNIT MNHG2-RELATED"/>
    <property type="match status" value="1"/>
</dbReference>
<keyword evidence="1" id="KW-1133">Transmembrane helix</keyword>
<reference evidence="2 3" key="1">
    <citation type="submission" date="2020-08" db="EMBL/GenBank/DDBJ databases">
        <title>Genomic Encyclopedia of Type Strains, Phase IV (KMG-IV): sequencing the most valuable type-strain genomes for metagenomic binning, comparative biology and taxonomic classification.</title>
        <authorList>
            <person name="Goeker M."/>
        </authorList>
    </citation>
    <scope>NUCLEOTIDE SEQUENCE [LARGE SCALE GENOMIC DNA]</scope>
    <source>
        <strain evidence="2 3">DSM 14552</strain>
    </source>
</reference>
<dbReference type="NCBIfam" id="NF009316">
    <property type="entry name" value="PRK12674.1-5"/>
    <property type="match status" value="1"/>
</dbReference>
<comment type="caution">
    <text evidence="2">The sequence shown here is derived from an EMBL/GenBank/DDBJ whole genome shotgun (WGS) entry which is preliminary data.</text>
</comment>
<name>A0A7W5ZYL4_9SPHN</name>
<protein>
    <submittedName>
        <fullName evidence="2">Multicomponent K+:H+ antiporter subunit G</fullName>
    </submittedName>
</protein>
<evidence type="ECO:0000256" key="1">
    <source>
        <dbReference type="SAM" id="Phobius"/>
    </source>
</evidence>
<dbReference type="GO" id="GO:0015385">
    <property type="term" value="F:sodium:proton antiporter activity"/>
    <property type="evidence" value="ECO:0007669"/>
    <property type="project" value="TreeGrafter"/>
</dbReference>
<feature type="transmembrane region" description="Helical" evidence="1">
    <location>
        <begin position="6"/>
        <end position="28"/>
    </location>
</feature>
<evidence type="ECO:0000313" key="3">
    <source>
        <dbReference type="Proteomes" id="UP000562395"/>
    </source>
</evidence>
<sequence>MSALAEIVVSALIVTGGVFALIGSWGLVRLPSLMTRLHGPTKATTLGVGSCLVASMVYFPSAGLGWSAHELLITLFLFITAPVSANMIAKAHLHRQRCRLDADAADGIGEDLPETGSDAGWATFGDR</sequence>
<feature type="transmembrane region" description="Helical" evidence="1">
    <location>
        <begin position="71"/>
        <end position="89"/>
    </location>
</feature>
<accession>A0A7W5ZYL4</accession>
<keyword evidence="1" id="KW-0472">Membrane</keyword>
<dbReference type="PANTHER" id="PTHR34703">
    <property type="entry name" value="ANTIPORTER SUBUNIT MNHG2-RELATED"/>
    <property type="match status" value="1"/>
</dbReference>
<keyword evidence="1" id="KW-0812">Transmembrane</keyword>
<dbReference type="NCBIfam" id="TIGR01300">
    <property type="entry name" value="CPA3_mnhG_phaG"/>
    <property type="match status" value="1"/>
</dbReference>
<dbReference type="AlphaFoldDB" id="A0A7W5ZYL4"/>
<dbReference type="EMBL" id="JACICY010000008">
    <property type="protein sequence ID" value="MBB3861896.1"/>
    <property type="molecule type" value="Genomic_DNA"/>
</dbReference>
<dbReference type="Proteomes" id="UP000562395">
    <property type="component" value="Unassembled WGS sequence"/>
</dbReference>
<dbReference type="Pfam" id="PF03334">
    <property type="entry name" value="PhaG_MnhG_YufB"/>
    <property type="match status" value="1"/>
</dbReference>
<organism evidence="2 3">
    <name type="scientific">Novosphingobium hassiacum</name>
    <dbReference type="NCBI Taxonomy" id="173676"/>
    <lineage>
        <taxon>Bacteria</taxon>
        <taxon>Pseudomonadati</taxon>
        <taxon>Pseudomonadota</taxon>
        <taxon>Alphaproteobacteria</taxon>
        <taxon>Sphingomonadales</taxon>
        <taxon>Sphingomonadaceae</taxon>
        <taxon>Novosphingobium</taxon>
    </lineage>
</organism>
<evidence type="ECO:0000313" key="2">
    <source>
        <dbReference type="EMBL" id="MBB3861896.1"/>
    </source>
</evidence>
<gene>
    <name evidence="2" type="ORF">GGQ88_003186</name>
</gene>